<dbReference type="InterPro" id="IPR036397">
    <property type="entry name" value="RNaseH_sf"/>
</dbReference>
<dbReference type="Gene3D" id="3.30.420.10">
    <property type="entry name" value="Ribonuclease H-like superfamily/Ribonuclease H"/>
    <property type="match status" value="1"/>
</dbReference>
<gene>
    <name evidence="2" type="ORF">TCM_010352</name>
</gene>
<dbReference type="PANTHER" id="PTHR33033">
    <property type="entry name" value="POLYNUCLEOTIDYL TRANSFERASE, RIBONUCLEASE H-LIKE SUPERFAMILY PROTEIN-RELATED"/>
    <property type="match status" value="1"/>
</dbReference>
<dbReference type="Gramene" id="EOY00472">
    <property type="protein sequence ID" value="EOY00472"/>
    <property type="gene ID" value="TCM_010352"/>
</dbReference>
<accession>A0A061E7X3</accession>
<feature type="domain" description="RNase H type-1" evidence="1">
    <location>
        <begin position="202"/>
        <end position="335"/>
    </location>
</feature>
<dbReference type="InterPro" id="IPR012337">
    <property type="entry name" value="RNaseH-like_sf"/>
</dbReference>
<dbReference type="InterPro" id="IPR002156">
    <property type="entry name" value="RNaseH_domain"/>
</dbReference>
<evidence type="ECO:0000313" key="3">
    <source>
        <dbReference type="Proteomes" id="UP000026915"/>
    </source>
</evidence>
<organism evidence="2 3">
    <name type="scientific">Theobroma cacao</name>
    <name type="common">Cacao</name>
    <name type="synonym">Cocoa</name>
    <dbReference type="NCBI Taxonomy" id="3641"/>
    <lineage>
        <taxon>Eukaryota</taxon>
        <taxon>Viridiplantae</taxon>
        <taxon>Streptophyta</taxon>
        <taxon>Embryophyta</taxon>
        <taxon>Tracheophyta</taxon>
        <taxon>Spermatophyta</taxon>
        <taxon>Magnoliopsida</taxon>
        <taxon>eudicotyledons</taxon>
        <taxon>Gunneridae</taxon>
        <taxon>Pentapetalae</taxon>
        <taxon>rosids</taxon>
        <taxon>malvids</taxon>
        <taxon>Malvales</taxon>
        <taxon>Malvaceae</taxon>
        <taxon>Byttnerioideae</taxon>
        <taxon>Theobroma</taxon>
    </lineage>
</organism>
<evidence type="ECO:0000313" key="2">
    <source>
        <dbReference type="EMBL" id="EOY00472.1"/>
    </source>
</evidence>
<dbReference type="HOGENOM" id="CLU_783922_0_0_1"/>
<sequence length="360" mass="41322">MEQEIWETIQSCEGSKASGPDGFNLNFFKNQWKVVKDDVMCLVEDFYRSECMEGCANTSFITLVSKRANPSNIAQMMEQGMGFLIGNGRKIDFWNEQWIDGIKLKDEFPRVYALVIKKNDTVDNFGECVKGQWHWRVGLRRNTFGWEVDQWLFFSIVWSIWLARNDVLCNGKLWDCEKTYDMVKLRVAWWANAKWPNMNPHLKGMVKFNVDGVSRGNLGQGGITGILRDEEGKALIQFSFSIGITDANTTEILAIKKALQIVAASRWANVDCVIMESDSKNAVKWAKEPTIAAWKHKTTMMLLEFFKTQLKGYNFLKIPRAVNGAVDYLAKVGVERNNEFLWVLVDDGEDCTIPHEMLEH</sequence>
<keyword evidence="3" id="KW-1185">Reference proteome</keyword>
<dbReference type="PROSITE" id="PS50879">
    <property type="entry name" value="RNASE_H_1"/>
    <property type="match status" value="1"/>
</dbReference>
<dbReference type="SUPFAM" id="SSF53098">
    <property type="entry name" value="Ribonuclease H-like"/>
    <property type="match status" value="1"/>
</dbReference>
<dbReference type="EMBL" id="CM001880">
    <property type="protein sequence ID" value="EOY00472.1"/>
    <property type="molecule type" value="Genomic_DNA"/>
</dbReference>
<dbReference type="PANTHER" id="PTHR33033:SF83">
    <property type="entry name" value="REVERSE TRANSCRIPTASE-LIKE PROTEIN"/>
    <property type="match status" value="1"/>
</dbReference>
<dbReference type="GO" id="GO:0003676">
    <property type="term" value="F:nucleic acid binding"/>
    <property type="evidence" value="ECO:0007669"/>
    <property type="project" value="InterPro"/>
</dbReference>
<dbReference type="InterPro" id="IPR044730">
    <property type="entry name" value="RNase_H-like_dom_plant"/>
</dbReference>
<dbReference type="CDD" id="cd06222">
    <property type="entry name" value="RNase_H_like"/>
    <property type="match status" value="1"/>
</dbReference>
<reference evidence="2 3" key="1">
    <citation type="journal article" date="2013" name="Genome Biol.">
        <title>The genome sequence of the most widely cultivated cacao type and its use to identify candidate genes regulating pod color.</title>
        <authorList>
            <person name="Motamayor J.C."/>
            <person name="Mockaitis K."/>
            <person name="Schmutz J."/>
            <person name="Haiminen N."/>
            <person name="Iii D.L."/>
            <person name="Cornejo O."/>
            <person name="Findley S.D."/>
            <person name="Zheng P."/>
            <person name="Utro F."/>
            <person name="Royaert S."/>
            <person name="Saski C."/>
            <person name="Jenkins J."/>
            <person name="Podicheti R."/>
            <person name="Zhao M."/>
            <person name="Scheffler B.E."/>
            <person name="Stack J.C."/>
            <person name="Feltus F.A."/>
            <person name="Mustiga G.M."/>
            <person name="Amores F."/>
            <person name="Phillips W."/>
            <person name="Marelli J.P."/>
            <person name="May G.D."/>
            <person name="Shapiro H."/>
            <person name="Ma J."/>
            <person name="Bustamante C.D."/>
            <person name="Schnell R.J."/>
            <person name="Main D."/>
            <person name="Gilbert D."/>
            <person name="Parida L."/>
            <person name="Kuhn D.N."/>
        </authorList>
    </citation>
    <scope>NUCLEOTIDE SEQUENCE [LARGE SCALE GENOMIC DNA]</scope>
    <source>
        <strain evidence="3">cv. Matina 1-6</strain>
    </source>
</reference>
<name>A0A061E7X3_THECC</name>
<evidence type="ECO:0000259" key="1">
    <source>
        <dbReference type="PROSITE" id="PS50879"/>
    </source>
</evidence>
<dbReference type="AlphaFoldDB" id="A0A061E7X3"/>
<dbReference type="GO" id="GO:0004523">
    <property type="term" value="F:RNA-DNA hybrid ribonuclease activity"/>
    <property type="evidence" value="ECO:0007669"/>
    <property type="project" value="InterPro"/>
</dbReference>
<dbReference type="Pfam" id="PF13456">
    <property type="entry name" value="RVT_3"/>
    <property type="match status" value="1"/>
</dbReference>
<dbReference type="Proteomes" id="UP000026915">
    <property type="component" value="Chromosome 2"/>
</dbReference>
<proteinExistence type="predicted"/>
<dbReference type="InParanoid" id="A0A061E7X3"/>
<protein>
    <recommendedName>
        <fullName evidence="1">RNase H type-1 domain-containing protein</fullName>
    </recommendedName>
</protein>
<dbReference type="eggNOG" id="ENOG502R6QW">
    <property type="taxonomic scope" value="Eukaryota"/>
</dbReference>